<keyword evidence="8 9" id="KW-0472">Membrane</keyword>
<evidence type="ECO:0000313" key="12">
    <source>
        <dbReference type="Proteomes" id="UP000242592"/>
    </source>
</evidence>
<reference evidence="12" key="1">
    <citation type="submission" date="2016-11" db="EMBL/GenBank/DDBJ databases">
        <authorList>
            <person name="Varghese N."/>
            <person name="Submissions S."/>
        </authorList>
    </citation>
    <scope>NUCLEOTIDE SEQUENCE [LARGE SCALE GENOMIC DNA]</scope>
    <source>
        <strain evidence="12">DSM 15807</strain>
    </source>
</reference>
<dbReference type="RefSeq" id="WP_073072253.1">
    <property type="nucleotide sequence ID" value="NZ_FQXN01000002.1"/>
</dbReference>
<sequence>MIIAAFICLFIFTFTLFPGIFAIFSTFIINGKFSLFFLFQILKASYFYQSLFISFVYSITVTVIGTFFAFFVSKWIHKWKGLMFLLTIVWIIPPYIGVPIWRAILEKNSFINLYLNPLHSFFTATVVSSWFLIPFSSFFFYSVIEKINKRYFEAFSLESSNSTIYYLKIVFPNIKNEFYSMLLLNFINAFKDFQIPWLLTEGGAPTKFGITSKGVIGATTNLEVLIYKFFNSETNVNELGAISTLTMLFILLLIFIWHRFKNRQFKTKPNLISIKSLSFLSSFEFILLILWSLSIFISIYSIFSLAFSDSSNIFLHGKFTLNNFRFVISDNFLIALKNSIIIAISTGVLTAFFSSIFAYNIARFKNGEKLLSFLNSLKIITGIHLLVFIFFIMAKLRILNTLSSIVLLSVSREIPLGALLFFSFYRDFPKEIFYLSKIDGVPTNKFFTKILLPNSIPILVSIFLLGFLSSFNAFISPLILLFDESKYPVSIKLYEYVGTISNHYPEWNYFAAGSILNLFVLSVIILILKKFITFSYLKDL</sequence>
<dbReference type="SUPFAM" id="SSF161098">
    <property type="entry name" value="MetI-like"/>
    <property type="match status" value="2"/>
</dbReference>
<dbReference type="PANTHER" id="PTHR32243">
    <property type="entry name" value="MALTOSE TRANSPORT SYSTEM PERMEASE-RELATED"/>
    <property type="match status" value="1"/>
</dbReference>
<protein>
    <submittedName>
        <fullName evidence="11">ABC-type maltose transport system, permease component</fullName>
    </submittedName>
</protein>
<evidence type="ECO:0000256" key="8">
    <source>
        <dbReference type="ARBA" id="ARBA00023136"/>
    </source>
</evidence>
<dbReference type="AlphaFoldDB" id="A0A1M5RZ29"/>
<dbReference type="Gene3D" id="1.10.3720.10">
    <property type="entry name" value="MetI-like"/>
    <property type="match status" value="2"/>
</dbReference>
<dbReference type="GO" id="GO:0005886">
    <property type="term" value="C:plasma membrane"/>
    <property type="evidence" value="ECO:0007669"/>
    <property type="project" value="UniProtKB-SubCell"/>
</dbReference>
<evidence type="ECO:0000313" key="11">
    <source>
        <dbReference type="EMBL" id="SHH31431.1"/>
    </source>
</evidence>
<comment type="subcellular location">
    <subcellularLocation>
        <location evidence="1 9">Cell membrane</location>
        <topology evidence="1 9">Multi-pass membrane protein</topology>
    </subcellularLocation>
</comment>
<feature type="transmembrane region" description="Helical" evidence="9">
    <location>
        <begin position="277"/>
        <end position="303"/>
    </location>
</feature>
<keyword evidence="12" id="KW-1185">Reference proteome</keyword>
<evidence type="ECO:0000256" key="3">
    <source>
        <dbReference type="ARBA" id="ARBA00022448"/>
    </source>
</evidence>
<evidence type="ECO:0000256" key="1">
    <source>
        <dbReference type="ARBA" id="ARBA00004651"/>
    </source>
</evidence>
<feature type="transmembrane region" description="Helical" evidence="9">
    <location>
        <begin position="340"/>
        <end position="361"/>
    </location>
</feature>
<evidence type="ECO:0000256" key="7">
    <source>
        <dbReference type="ARBA" id="ARBA00022989"/>
    </source>
</evidence>
<dbReference type="Pfam" id="PF00528">
    <property type="entry name" value="BPD_transp_1"/>
    <property type="match status" value="1"/>
</dbReference>
<dbReference type="PROSITE" id="PS50928">
    <property type="entry name" value="ABC_TM1"/>
    <property type="match status" value="2"/>
</dbReference>
<gene>
    <name evidence="11" type="ORF">SAMN02745199_0705</name>
</gene>
<name>A0A1M5RZ29_9BACT</name>
<evidence type="ECO:0000256" key="2">
    <source>
        <dbReference type="ARBA" id="ARBA00009047"/>
    </source>
</evidence>
<evidence type="ECO:0000256" key="6">
    <source>
        <dbReference type="ARBA" id="ARBA00022692"/>
    </source>
</evidence>
<keyword evidence="4" id="KW-1003">Cell membrane</keyword>
<evidence type="ECO:0000256" key="9">
    <source>
        <dbReference type="RuleBase" id="RU363032"/>
    </source>
</evidence>
<feature type="transmembrane region" description="Helical" evidence="9">
    <location>
        <begin position="121"/>
        <end position="144"/>
    </location>
</feature>
<dbReference type="GO" id="GO:0055085">
    <property type="term" value="P:transmembrane transport"/>
    <property type="evidence" value="ECO:0007669"/>
    <property type="project" value="InterPro"/>
</dbReference>
<evidence type="ECO:0000256" key="4">
    <source>
        <dbReference type="ARBA" id="ARBA00022475"/>
    </source>
</evidence>
<feature type="transmembrane region" description="Helical" evidence="9">
    <location>
        <begin position="507"/>
        <end position="528"/>
    </location>
</feature>
<dbReference type="CDD" id="cd06261">
    <property type="entry name" value="TM_PBP2"/>
    <property type="match status" value="2"/>
</dbReference>
<keyword evidence="7 9" id="KW-1133">Transmembrane helix</keyword>
<feature type="domain" description="ABC transmembrane type-1" evidence="10">
    <location>
        <begin position="47"/>
        <end position="257"/>
    </location>
</feature>
<dbReference type="InterPro" id="IPR050901">
    <property type="entry name" value="BP-dep_ABC_trans_perm"/>
</dbReference>
<feature type="transmembrane region" description="Helical" evidence="9">
    <location>
        <begin position="239"/>
        <end position="257"/>
    </location>
</feature>
<feature type="transmembrane region" description="Helical" evidence="9">
    <location>
        <begin position="82"/>
        <end position="101"/>
    </location>
</feature>
<dbReference type="PANTHER" id="PTHR32243:SF50">
    <property type="entry name" value="MALTOSE_MALTODEXTRIN TRANSPORT SYSTEM PERMEASE PROTEIN MALG"/>
    <property type="match status" value="1"/>
</dbReference>
<evidence type="ECO:0000256" key="5">
    <source>
        <dbReference type="ARBA" id="ARBA00022597"/>
    </source>
</evidence>
<organism evidence="11 12">
    <name type="scientific">Thermosipho atlanticus DSM 15807</name>
    <dbReference type="NCBI Taxonomy" id="1123380"/>
    <lineage>
        <taxon>Bacteria</taxon>
        <taxon>Thermotogati</taxon>
        <taxon>Thermotogota</taxon>
        <taxon>Thermotogae</taxon>
        <taxon>Thermotogales</taxon>
        <taxon>Fervidobacteriaceae</taxon>
        <taxon>Thermosipho</taxon>
    </lineage>
</organism>
<dbReference type="InterPro" id="IPR035906">
    <property type="entry name" value="MetI-like_sf"/>
</dbReference>
<feature type="transmembrane region" description="Helical" evidence="9">
    <location>
        <begin position="46"/>
        <end position="70"/>
    </location>
</feature>
<feature type="transmembrane region" description="Helical" evidence="9">
    <location>
        <begin position="373"/>
        <end position="393"/>
    </location>
</feature>
<dbReference type="OrthoDB" id="39769at2"/>
<keyword evidence="6 9" id="KW-0812">Transmembrane</keyword>
<keyword evidence="5" id="KW-0762">Sugar transport</keyword>
<dbReference type="Proteomes" id="UP000242592">
    <property type="component" value="Unassembled WGS sequence"/>
</dbReference>
<feature type="transmembrane region" description="Helical" evidence="9">
    <location>
        <begin position="405"/>
        <end position="425"/>
    </location>
</feature>
<evidence type="ECO:0000259" key="10">
    <source>
        <dbReference type="PROSITE" id="PS50928"/>
    </source>
</evidence>
<feature type="domain" description="ABC transmembrane type-1" evidence="10">
    <location>
        <begin position="336"/>
        <end position="528"/>
    </location>
</feature>
<dbReference type="EMBL" id="FQXN01000002">
    <property type="protein sequence ID" value="SHH31431.1"/>
    <property type="molecule type" value="Genomic_DNA"/>
</dbReference>
<comment type="similarity">
    <text evidence="2">Belongs to the binding-protein-dependent transport system permease family. MalFG subfamily.</text>
</comment>
<dbReference type="InterPro" id="IPR000515">
    <property type="entry name" value="MetI-like"/>
</dbReference>
<keyword evidence="3 9" id="KW-0813">Transport</keyword>
<dbReference type="STRING" id="1123380.SAMN02745199_0705"/>
<proteinExistence type="inferred from homology"/>
<accession>A0A1M5RZ29</accession>